<dbReference type="RefSeq" id="WP_138151728.1">
    <property type="nucleotide sequence ID" value="NZ_CBDDKQ010000002.1"/>
</dbReference>
<reference evidence="5 6" key="1">
    <citation type="submission" date="2019-05" db="EMBL/GenBank/DDBJ databases">
        <title>Arcobacter sp. nov., isolated from sea sediment.</title>
        <authorList>
            <person name="Kim W."/>
        </authorList>
    </citation>
    <scope>NUCLEOTIDE SEQUENCE [LARGE SCALE GENOMIC DNA]</scope>
    <source>
        <strain evidence="5 6">CAU 1517</strain>
    </source>
</reference>
<organism evidence="5 6">
    <name type="scientific">Arcobacter arenosus</name>
    <dbReference type="NCBI Taxonomy" id="2576037"/>
    <lineage>
        <taxon>Bacteria</taxon>
        <taxon>Pseudomonadati</taxon>
        <taxon>Campylobacterota</taxon>
        <taxon>Epsilonproteobacteria</taxon>
        <taxon>Campylobacterales</taxon>
        <taxon>Arcobacteraceae</taxon>
        <taxon>Arcobacter</taxon>
    </lineage>
</organism>
<protein>
    <submittedName>
        <fullName evidence="5">GntR family transcriptional regulator</fullName>
    </submittedName>
</protein>
<dbReference type="SUPFAM" id="SSF46785">
    <property type="entry name" value="Winged helix' DNA-binding domain"/>
    <property type="match status" value="1"/>
</dbReference>
<evidence type="ECO:0000313" key="5">
    <source>
        <dbReference type="EMBL" id="TLP39144.1"/>
    </source>
</evidence>
<dbReference type="SMART" id="SM00895">
    <property type="entry name" value="FCD"/>
    <property type="match status" value="1"/>
</dbReference>
<keyword evidence="2" id="KW-0238">DNA-binding</keyword>
<keyword evidence="1" id="KW-0805">Transcription regulation</keyword>
<dbReference type="Gene3D" id="1.20.120.530">
    <property type="entry name" value="GntR ligand-binding domain-like"/>
    <property type="match status" value="1"/>
</dbReference>
<dbReference type="Pfam" id="PF00392">
    <property type="entry name" value="GntR"/>
    <property type="match status" value="1"/>
</dbReference>
<dbReference type="InterPro" id="IPR011711">
    <property type="entry name" value="GntR_C"/>
</dbReference>
<comment type="caution">
    <text evidence="5">The sequence shown here is derived from an EMBL/GenBank/DDBJ whole genome shotgun (WGS) entry which is preliminary data.</text>
</comment>
<dbReference type="SMART" id="SM00345">
    <property type="entry name" value="HTH_GNTR"/>
    <property type="match status" value="1"/>
</dbReference>
<proteinExistence type="predicted"/>
<dbReference type="PROSITE" id="PS50949">
    <property type="entry name" value="HTH_GNTR"/>
    <property type="match status" value="1"/>
</dbReference>
<keyword evidence="3" id="KW-0804">Transcription</keyword>
<dbReference type="PANTHER" id="PTHR43537">
    <property type="entry name" value="TRANSCRIPTIONAL REGULATOR, GNTR FAMILY"/>
    <property type="match status" value="1"/>
</dbReference>
<dbReference type="InterPro" id="IPR036388">
    <property type="entry name" value="WH-like_DNA-bd_sf"/>
</dbReference>
<sequence>MINATQKAYNEILRRILSLELPPGTYISRNDLAEQLEISKTPIREALQLLEQDKLVKIFPQSKTLVTKINIDEIKRSNFFRVAVEIEVLREMIEKYDEKTLAKIERNLKKQEEISEDVTRLNEFDELDKEFHSIMFNSIGQDELNELLRSKMGHKKRANRLELPINGKIKKLYEDHKSIYDAIKEKNFKKAEKAMRTHLSRTISRIDDLKKEKPYFFD</sequence>
<dbReference type="SUPFAM" id="SSF48008">
    <property type="entry name" value="GntR ligand-binding domain-like"/>
    <property type="match status" value="1"/>
</dbReference>
<dbReference type="CDD" id="cd07377">
    <property type="entry name" value="WHTH_GntR"/>
    <property type="match status" value="1"/>
</dbReference>
<name>A0A5R8Y1L1_9BACT</name>
<dbReference type="AlphaFoldDB" id="A0A5R8Y1L1"/>
<dbReference type="InterPro" id="IPR000524">
    <property type="entry name" value="Tscrpt_reg_HTH_GntR"/>
</dbReference>
<evidence type="ECO:0000259" key="4">
    <source>
        <dbReference type="PROSITE" id="PS50949"/>
    </source>
</evidence>
<keyword evidence="6" id="KW-1185">Reference proteome</keyword>
<dbReference type="PANTHER" id="PTHR43537:SF45">
    <property type="entry name" value="GNTR FAMILY REGULATORY PROTEIN"/>
    <property type="match status" value="1"/>
</dbReference>
<evidence type="ECO:0000313" key="6">
    <source>
        <dbReference type="Proteomes" id="UP000308901"/>
    </source>
</evidence>
<dbReference type="EMBL" id="VANU01000002">
    <property type="protein sequence ID" value="TLP39144.1"/>
    <property type="molecule type" value="Genomic_DNA"/>
</dbReference>
<dbReference type="Pfam" id="PF07729">
    <property type="entry name" value="FCD"/>
    <property type="match status" value="1"/>
</dbReference>
<dbReference type="GO" id="GO:0003700">
    <property type="term" value="F:DNA-binding transcription factor activity"/>
    <property type="evidence" value="ECO:0007669"/>
    <property type="project" value="InterPro"/>
</dbReference>
<gene>
    <name evidence="5" type="ORF">FDK22_04530</name>
</gene>
<accession>A0A5R8Y1L1</accession>
<dbReference type="Gene3D" id="1.10.10.10">
    <property type="entry name" value="Winged helix-like DNA-binding domain superfamily/Winged helix DNA-binding domain"/>
    <property type="match status" value="1"/>
</dbReference>
<dbReference type="InterPro" id="IPR036390">
    <property type="entry name" value="WH_DNA-bd_sf"/>
</dbReference>
<dbReference type="Proteomes" id="UP000308901">
    <property type="component" value="Unassembled WGS sequence"/>
</dbReference>
<dbReference type="GO" id="GO:0003677">
    <property type="term" value="F:DNA binding"/>
    <property type="evidence" value="ECO:0007669"/>
    <property type="project" value="UniProtKB-KW"/>
</dbReference>
<evidence type="ECO:0000256" key="3">
    <source>
        <dbReference type="ARBA" id="ARBA00023163"/>
    </source>
</evidence>
<feature type="domain" description="HTH gntR-type" evidence="4">
    <location>
        <begin position="2"/>
        <end position="69"/>
    </location>
</feature>
<evidence type="ECO:0000256" key="2">
    <source>
        <dbReference type="ARBA" id="ARBA00023125"/>
    </source>
</evidence>
<dbReference type="OrthoDB" id="9812645at2"/>
<dbReference type="InterPro" id="IPR008920">
    <property type="entry name" value="TF_FadR/GntR_C"/>
</dbReference>
<evidence type="ECO:0000256" key="1">
    <source>
        <dbReference type="ARBA" id="ARBA00023015"/>
    </source>
</evidence>